<keyword evidence="6" id="KW-0479">Metal-binding</keyword>
<evidence type="ECO:0000256" key="3">
    <source>
        <dbReference type="ARBA" id="ARBA00010763"/>
    </source>
</evidence>
<evidence type="ECO:0000259" key="7">
    <source>
        <dbReference type="SMART" id="SM00852"/>
    </source>
</evidence>
<keyword evidence="6" id="KW-0808">Transferase</keyword>
<gene>
    <name evidence="8" type="ORF">IHQ68_06030</name>
</gene>
<protein>
    <recommendedName>
        <fullName evidence="6">Molybdopterin molybdenumtransferase</fullName>
        <ecNumber evidence="6">2.10.1.1</ecNumber>
    </recommendedName>
</protein>
<dbReference type="EMBL" id="JADBEO010000009">
    <property type="protein sequence ID" value="MDR4306175.1"/>
    <property type="molecule type" value="Genomic_DNA"/>
</dbReference>
<evidence type="ECO:0000256" key="5">
    <source>
        <dbReference type="ARBA" id="ARBA00047317"/>
    </source>
</evidence>
<feature type="domain" description="MoaB/Mog" evidence="7">
    <location>
        <begin position="177"/>
        <end position="316"/>
    </location>
</feature>
<dbReference type="CDD" id="cd00887">
    <property type="entry name" value="MoeA"/>
    <property type="match status" value="1"/>
</dbReference>
<keyword evidence="6" id="KW-0460">Magnesium</keyword>
<dbReference type="EC" id="2.10.1.1" evidence="6"/>
<organism evidence="8 9">
    <name type="scientific">Chelatococcus sambhunathii</name>
    <dbReference type="NCBI Taxonomy" id="363953"/>
    <lineage>
        <taxon>Bacteria</taxon>
        <taxon>Pseudomonadati</taxon>
        <taxon>Pseudomonadota</taxon>
        <taxon>Alphaproteobacteria</taxon>
        <taxon>Hyphomicrobiales</taxon>
        <taxon>Chelatococcaceae</taxon>
        <taxon>Chelatococcus</taxon>
    </lineage>
</organism>
<comment type="function">
    <text evidence="1 6">Catalyzes the insertion of molybdate into adenylated molybdopterin with the concomitant release of AMP.</text>
</comment>
<dbReference type="Gene3D" id="3.40.980.10">
    <property type="entry name" value="MoaB/Mog-like domain"/>
    <property type="match status" value="1"/>
</dbReference>
<dbReference type="Gene3D" id="2.40.340.10">
    <property type="entry name" value="MoeA, C-terminal, domain IV"/>
    <property type="match status" value="1"/>
</dbReference>
<accession>A0ABU1DDN9</accession>
<keyword evidence="4 6" id="KW-0501">Molybdenum cofactor biosynthesis</keyword>
<dbReference type="InterPro" id="IPR036688">
    <property type="entry name" value="MoeA_C_domain_IV_sf"/>
</dbReference>
<dbReference type="Gene3D" id="3.90.105.10">
    <property type="entry name" value="Molybdopterin biosynthesis moea protein, domain 2"/>
    <property type="match status" value="1"/>
</dbReference>
<evidence type="ECO:0000313" key="8">
    <source>
        <dbReference type="EMBL" id="MDR4306175.1"/>
    </source>
</evidence>
<dbReference type="InterPro" id="IPR005111">
    <property type="entry name" value="MoeA_C_domain_IV"/>
</dbReference>
<keyword evidence="9" id="KW-1185">Reference proteome</keyword>
<evidence type="ECO:0000256" key="6">
    <source>
        <dbReference type="RuleBase" id="RU365090"/>
    </source>
</evidence>
<dbReference type="SUPFAM" id="SSF63867">
    <property type="entry name" value="MoeA C-terminal domain-like"/>
    <property type="match status" value="1"/>
</dbReference>
<dbReference type="PANTHER" id="PTHR10192:SF5">
    <property type="entry name" value="GEPHYRIN"/>
    <property type="match status" value="1"/>
</dbReference>
<dbReference type="InterPro" id="IPR038987">
    <property type="entry name" value="MoeA-like"/>
</dbReference>
<dbReference type="SUPFAM" id="SSF53218">
    <property type="entry name" value="Molybdenum cofactor biosynthesis proteins"/>
    <property type="match status" value="1"/>
</dbReference>
<comment type="catalytic activity">
    <reaction evidence="5">
        <text>adenylyl-molybdopterin + molybdate = Mo-molybdopterin + AMP + H(+)</text>
        <dbReference type="Rhea" id="RHEA:35047"/>
        <dbReference type="ChEBI" id="CHEBI:15378"/>
        <dbReference type="ChEBI" id="CHEBI:36264"/>
        <dbReference type="ChEBI" id="CHEBI:62727"/>
        <dbReference type="ChEBI" id="CHEBI:71302"/>
        <dbReference type="ChEBI" id="CHEBI:456215"/>
        <dbReference type="EC" id="2.10.1.1"/>
    </reaction>
</comment>
<comment type="caution">
    <text evidence="8">The sequence shown here is derived from an EMBL/GenBank/DDBJ whole genome shotgun (WGS) entry which is preliminary data.</text>
</comment>
<dbReference type="NCBIfam" id="TIGR00177">
    <property type="entry name" value="molyb_syn"/>
    <property type="match status" value="1"/>
</dbReference>
<comment type="cofactor">
    <cofactor evidence="6">
        <name>Mg(2+)</name>
        <dbReference type="ChEBI" id="CHEBI:18420"/>
    </cofactor>
</comment>
<keyword evidence="6" id="KW-0500">Molybdenum</keyword>
<name>A0ABU1DDN9_9HYPH</name>
<dbReference type="Pfam" id="PF00994">
    <property type="entry name" value="MoCF_biosynth"/>
    <property type="match status" value="1"/>
</dbReference>
<sequence length="405" mass="41697">MSDLLPVPEARARILAGLSRLPSERAPLPEALGRALASPLTAMRTQPPWDCSAMDGYAVRAEDARAGATLSVVGEAAAGRSHAGGVGPGEAVRIFTGAPVPEGADAILLQEDADRDGDVVSVREAATSGRHIRRAGLDFAAGEALLPAGRKLGARDLALAAAASHPALDVVRRPRVAILATGDELVAPGGEIGPDQIVASNSYAISAIVAGEGGAPIDLGIAPDRPSAIRAAVARAFSEGADVVVTLGGASVGDHDLVKPALEAEGVSLAFWKIAMRPGKPMMAGRRGQTLVLGLPGNPVSSIVCSLLFLVPALRKLLTGADHAPELLPGVLGRDMPENDRREDYMRAAFARDSSGVAVVTAFPRQDSSMLRPMSDAECLLVRPAHASAAKAGDACRYLALPFPY</sequence>
<dbReference type="Pfam" id="PF03453">
    <property type="entry name" value="MoeA_N"/>
    <property type="match status" value="1"/>
</dbReference>
<dbReference type="InterPro" id="IPR036135">
    <property type="entry name" value="MoeA_linker/N_sf"/>
</dbReference>
<evidence type="ECO:0000256" key="1">
    <source>
        <dbReference type="ARBA" id="ARBA00002901"/>
    </source>
</evidence>
<dbReference type="PANTHER" id="PTHR10192">
    <property type="entry name" value="MOLYBDOPTERIN BIOSYNTHESIS PROTEIN"/>
    <property type="match status" value="1"/>
</dbReference>
<dbReference type="SUPFAM" id="SSF63882">
    <property type="entry name" value="MoeA N-terminal region -like"/>
    <property type="match status" value="1"/>
</dbReference>
<dbReference type="InterPro" id="IPR036425">
    <property type="entry name" value="MoaB/Mog-like_dom_sf"/>
</dbReference>
<evidence type="ECO:0000313" key="9">
    <source>
        <dbReference type="Proteomes" id="UP001181622"/>
    </source>
</evidence>
<dbReference type="Pfam" id="PF03454">
    <property type="entry name" value="MoeA_C"/>
    <property type="match status" value="1"/>
</dbReference>
<comment type="pathway">
    <text evidence="2 6">Cofactor biosynthesis; molybdopterin biosynthesis.</text>
</comment>
<reference evidence="8" key="1">
    <citation type="submission" date="2020-10" db="EMBL/GenBank/DDBJ databases">
        <authorList>
            <person name="Abbas A."/>
            <person name="Razzaq R."/>
            <person name="Waqas M."/>
            <person name="Abbas N."/>
            <person name="Nielsen T.K."/>
            <person name="Hansen L.H."/>
            <person name="Hussain S."/>
            <person name="Shahid M."/>
        </authorList>
    </citation>
    <scope>NUCLEOTIDE SEQUENCE</scope>
    <source>
        <strain evidence="8">S14</strain>
    </source>
</reference>
<comment type="similarity">
    <text evidence="3 6">Belongs to the MoeA family.</text>
</comment>
<dbReference type="InterPro" id="IPR001453">
    <property type="entry name" value="MoaB/Mog_dom"/>
</dbReference>
<dbReference type="InterPro" id="IPR005110">
    <property type="entry name" value="MoeA_linker/N"/>
</dbReference>
<evidence type="ECO:0000256" key="2">
    <source>
        <dbReference type="ARBA" id="ARBA00005046"/>
    </source>
</evidence>
<evidence type="ECO:0000256" key="4">
    <source>
        <dbReference type="ARBA" id="ARBA00023150"/>
    </source>
</evidence>
<dbReference type="Proteomes" id="UP001181622">
    <property type="component" value="Unassembled WGS sequence"/>
</dbReference>
<proteinExistence type="inferred from homology"/>
<dbReference type="RefSeq" id="WP_309389832.1">
    <property type="nucleotide sequence ID" value="NZ_JADBEO010000009.1"/>
</dbReference>
<dbReference type="NCBIfam" id="NF045515">
    <property type="entry name" value="Glp_gephyrin"/>
    <property type="match status" value="1"/>
</dbReference>
<dbReference type="SMART" id="SM00852">
    <property type="entry name" value="MoCF_biosynth"/>
    <property type="match status" value="1"/>
</dbReference>
<dbReference type="Gene3D" id="2.170.190.11">
    <property type="entry name" value="Molybdopterin biosynthesis moea protein, domain 3"/>
    <property type="match status" value="1"/>
</dbReference>